<protein>
    <recommendedName>
        <fullName evidence="2">site-specific DNA-methyltransferase (adenine-specific)</fullName>
        <ecNumber evidence="2">2.1.1.72</ecNumber>
    </recommendedName>
</protein>
<dbReference type="PANTHER" id="PTHR33841">
    <property type="entry name" value="DNA METHYLTRANSFERASE YEEA-RELATED"/>
    <property type="match status" value="1"/>
</dbReference>
<evidence type="ECO:0000313" key="8">
    <source>
        <dbReference type="EMBL" id="MDT3404293.1"/>
    </source>
</evidence>
<keyword evidence="9" id="KW-1185">Reference proteome</keyword>
<evidence type="ECO:0000259" key="7">
    <source>
        <dbReference type="Pfam" id="PF02384"/>
    </source>
</evidence>
<dbReference type="RefSeq" id="WP_311951624.1">
    <property type="nucleotide sequence ID" value="NZ_JAVLVU010000001.1"/>
</dbReference>
<dbReference type="InterPro" id="IPR002052">
    <property type="entry name" value="DNA_methylase_N6_adenine_CS"/>
</dbReference>
<feature type="domain" description="DNA methylase adenine-specific" evidence="7">
    <location>
        <begin position="146"/>
        <end position="396"/>
    </location>
</feature>
<organism evidence="8 9">
    <name type="scientific">Mucilaginibacter terrae</name>
    <dbReference type="NCBI Taxonomy" id="1955052"/>
    <lineage>
        <taxon>Bacteria</taxon>
        <taxon>Pseudomonadati</taxon>
        <taxon>Bacteroidota</taxon>
        <taxon>Sphingobacteriia</taxon>
        <taxon>Sphingobacteriales</taxon>
        <taxon>Sphingobacteriaceae</taxon>
        <taxon>Mucilaginibacter</taxon>
    </lineage>
</organism>
<dbReference type="PROSITE" id="PS00092">
    <property type="entry name" value="N6_MTASE"/>
    <property type="match status" value="1"/>
</dbReference>
<dbReference type="InterPro" id="IPR003356">
    <property type="entry name" value="DNA_methylase_A-5"/>
</dbReference>
<sequence length="439" mass="50494">MKIIFSKFYNYLLSTSYRSESDIVPFIIDIFKQFRNFTQERNKPVSALNLLFLLLASIDEDIKKLDFERWGISGIDIPSNFELYTDRLRSGSINFKPKLDLILRHSSGILFQEAQKEVSYFDRQIDLWGGYSNKIEAKASLYSSIHYTPPYLARTIVERALQLLDLNKPLQKIFDPACGSGEFLIESLKQLREKNYQGAVEIIGWDTSLTAVNTTTFLLSYEKRTIWDKKLTFQVKAVDDSLTELWGNDYDLILMNPPFVSWEQMDKKSRDSVKDTLPSTSIGKPNQASAFFYKTILSLNQDGVIGCVMPSSLLTLHSYKVLRNEILGIIDITLIGKLGNFVFEDALTDVSMLVGKKPKSNTTPLVLWTKNEKGVIQDALRDLRKMHYLQEFKVVEKDYSIYTPTAFPITKENWKTVSFQESELLKKSNDSSKKLNLYE</sequence>
<dbReference type="PANTHER" id="PTHR33841:SF1">
    <property type="entry name" value="DNA METHYLTRANSFERASE A"/>
    <property type="match status" value="1"/>
</dbReference>
<evidence type="ECO:0000256" key="6">
    <source>
        <dbReference type="ARBA" id="ARBA00047942"/>
    </source>
</evidence>
<accession>A0ABU3GX05</accession>
<dbReference type="InterPro" id="IPR050953">
    <property type="entry name" value="N4_N6_ade-DNA_methylase"/>
</dbReference>
<comment type="catalytic activity">
    <reaction evidence="6">
        <text>a 2'-deoxyadenosine in DNA + S-adenosyl-L-methionine = an N(6)-methyl-2'-deoxyadenosine in DNA + S-adenosyl-L-homocysteine + H(+)</text>
        <dbReference type="Rhea" id="RHEA:15197"/>
        <dbReference type="Rhea" id="RHEA-COMP:12418"/>
        <dbReference type="Rhea" id="RHEA-COMP:12419"/>
        <dbReference type="ChEBI" id="CHEBI:15378"/>
        <dbReference type="ChEBI" id="CHEBI:57856"/>
        <dbReference type="ChEBI" id="CHEBI:59789"/>
        <dbReference type="ChEBI" id="CHEBI:90615"/>
        <dbReference type="ChEBI" id="CHEBI:90616"/>
        <dbReference type="EC" id="2.1.1.72"/>
    </reaction>
</comment>
<dbReference type="Gene3D" id="3.40.50.150">
    <property type="entry name" value="Vaccinia Virus protein VP39"/>
    <property type="match status" value="1"/>
</dbReference>
<dbReference type="Proteomes" id="UP001258315">
    <property type="component" value="Unassembled WGS sequence"/>
</dbReference>
<name>A0ABU3GX05_9SPHI</name>
<evidence type="ECO:0000256" key="5">
    <source>
        <dbReference type="ARBA" id="ARBA00022747"/>
    </source>
</evidence>
<comment type="similarity">
    <text evidence="1">Belongs to the N(4)/N(6)-methyltransferase family.</text>
</comment>
<evidence type="ECO:0000256" key="2">
    <source>
        <dbReference type="ARBA" id="ARBA00011900"/>
    </source>
</evidence>
<dbReference type="Pfam" id="PF02384">
    <property type="entry name" value="N6_Mtase"/>
    <property type="match status" value="1"/>
</dbReference>
<keyword evidence="4" id="KW-0808">Transferase</keyword>
<dbReference type="SUPFAM" id="SSF53335">
    <property type="entry name" value="S-adenosyl-L-methionine-dependent methyltransferases"/>
    <property type="match status" value="1"/>
</dbReference>
<keyword evidence="5" id="KW-0680">Restriction system</keyword>
<proteinExistence type="inferred from homology"/>
<evidence type="ECO:0000313" key="9">
    <source>
        <dbReference type="Proteomes" id="UP001258315"/>
    </source>
</evidence>
<dbReference type="EC" id="2.1.1.72" evidence="2"/>
<evidence type="ECO:0000256" key="3">
    <source>
        <dbReference type="ARBA" id="ARBA00022603"/>
    </source>
</evidence>
<dbReference type="InterPro" id="IPR029063">
    <property type="entry name" value="SAM-dependent_MTases_sf"/>
</dbReference>
<reference evidence="9" key="1">
    <citation type="submission" date="2023-07" db="EMBL/GenBank/DDBJ databases">
        <title>Functional and genomic diversity of the sorghum phyllosphere microbiome.</title>
        <authorList>
            <person name="Shade A."/>
        </authorList>
    </citation>
    <scope>NUCLEOTIDE SEQUENCE [LARGE SCALE GENOMIC DNA]</scope>
    <source>
        <strain evidence="9">SORGH_AS_0422</strain>
    </source>
</reference>
<keyword evidence="3" id="KW-0489">Methyltransferase</keyword>
<evidence type="ECO:0000256" key="4">
    <source>
        <dbReference type="ARBA" id="ARBA00022679"/>
    </source>
</evidence>
<dbReference type="EMBL" id="JAVLVU010000001">
    <property type="protein sequence ID" value="MDT3404293.1"/>
    <property type="molecule type" value="Genomic_DNA"/>
</dbReference>
<evidence type="ECO:0000256" key="1">
    <source>
        <dbReference type="ARBA" id="ARBA00006594"/>
    </source>
</evidence>
<gene>
    <name evidence="8" type="ORF">QE417_003365</name>
</gene>
<comment type="caution">
    <text evidence="8">The sequence shown here is derived from an EMBL/GenBank/DDBJ whole genome shotgun (WGS) entry which is preliminary data.</text>
</comment>
<dbReference type="PRINTS" id="PR00507">
    <property type="entry name" value="N12N6MTFRASE"/>
</dbReference>